<reference evidence="1 2" key="1">
    <citation type="journal article" date="2016" name="Nat. Commun.">
        <title>Thousands of microbial genomes shed light on interconnected biogeochemical processes in an aquifer system.</title>
        <authorList>
            <person name="Anantharaman K."/>
            <person name="Brown C.T."/>
            <person name="Hug L.A."/>
            <person name="Sharon I."/>
            <person name="Castelle C.J."/>
            <person name="Probst A.J."/>
            <person name="Thomas B.C."/>
            <person name="Singh A."/>
            <person name="Wilkins M.J."/>
            <person name="Karaoz U."/>
            <person name="Brodie E.L."/>
            <person name="Williams K.H."/>
            <person name="Hubbard S.S."/>
            <person name="Banfield J.F."/>
        </authorList>
    </citation>
    <scope>NUCLEOTIDE SEQUENCE [LARGE SCALE GENOMIC DNA]</scope>
</reference>
<gene>
    <name evidence="1" type="ORF">A2154_02795</name>
</gene>
<evidence type="ECO:0000313" key="1">
    <source>
        <dbReference type="EMBL" id="OGG09173.1"/>
    </source>
</evidence>
<accession>A0A1F5Z9Z4</accession>
<protein>
    <submittedName>
        <fullName evidence="1">Uncharacterized protein</fullName>
    </submittedName>
</protein>
<name>A0A1F5Z9Z4_9BACT</name>
<sequence length="220" mass="25643">MLEVEKVTRSKYFRLREGAGNLQTVEWGKFSEFGNIYPLANEKASPCLIVYVYDESENRILSGHFAEADPDRYHELFLENLRQVSKLARKMQSAGNICVPPAKYIPRLTNDNIDGDYQEFIRMVDRMRKLVAISGRGSVTVYLFGQNFPLYDTDDEKTRLSDLTGYIREYYWVKAQFTDAGMLMGDIYDFRQPGIDAVDHTLFLPRKGVIYHYRQKECEE</sequence>
<dbReference type="AlphaFoldDB" id="A0A1F5Z9Z4"/>
<comment type="caution">
    <text evidence="1">The sequence shown here is derived from an EMBL/GenBank/DDBJ whole genome shotgun (WGS) entry which is preliminary data.</text>
</comment>
<organism evidence="1 2">
    <name type="scientific">Candidatus Gottesmanbacteria bacterium RBG_16_43_7</name>
    <dbReference type="NCBI Taxonomy" id="1798373"/>
    <lineage>
        <taxon>Bacteria</taxon>
        <taxon>Candidatus Gottesmaniibacteriota</taxon>
    </lineage>
</organism>
<proteinExistence type="predicted"/>
<dbReference type="Proteomes" id="UP000176854">
    <property type="component" value="Unassembled WGS sequence"/>
</dbReference>
<dbReference type="EMBL" id="MFJC01000025">
    <property type="protein sequence ID" value="OGG09173.1"/>
    <property type="molecule type" value="Genomic_DNA"/>
</dbReference>
<dbReference type="STRING" id="1798373.A2154_02795"/>
<evidence type="ECO:0000313" key="2">
    <source>
        <dbReference type="Proteomes" id="UP000176854"/>
    </source>
</evidence>